<dbReference type="InterPro" id="IPR006208">
    <property type="entry name" value="Glyco_hormone_CN"/>
</dbReference>
<dbReference type="SUPFAM" id="SSF57501">
    <property type="entry name" value="Cystine-knot cytokines"/>
    <property type="match status" value="1"/>
</dbReference>
<evidence type="ECO:0000256" key="3">
    <source>
        <dbReference type="ARBA" id="ARBA00022525"/>
    </source>
</evidence>
<dbReference type="AlphaFoldDB" id="A0A3P6TXN5"/>
<evidence type="ECO:0000259" key="6">
    <source>
        <dbReference type="Pfam" id="PF00007"/>
    </source>
</evidence>
<dbReference type="PANTHER" id="PTHR11515">
    <property type="entry name" value="GLYCOPROTEIN HORMONE BETA CHAIN"/>
    <property type="match status" value="1"/>
</dbReference>
<feature type="signal peptide" evidence="5">
    <location>
        <begin position="1"/>
        <end position="24"/>
    </location>
</feature>
<dbReference type="STRING" id="42156.A0A3P6TXN5"/>
<comment type="subcellular location">
    <subcellularLocation>
        <location evidence="1">Secreted</location>
    </subcellularLocation>
</comment>
<evidence type="ECO:0000256" key="2">
    <source>
        <dbReference type="ARBA" id="ARBA00006552"/>
    </source>
</evidence>
<proteinExistence type="inferred from homology"/>
<dbReference type="GO" id="GO:0007186">
    <property type="term" value="P:G protein-coupled receptor signaling pathway"/>
    <property type="evidence" value="ECO:0007669"/>
    <property type="project" value="TreeGrafter"/>
</dbReference>
<organism evidence="7 8">
    <name type="scientific">Litomosoides sigmodontis</name>
    <name type="common">Filarial nematode worm</name>
    <dbReference type="NCBI Taxonomy" id="42156"/>
    <lineage>
        <taxon>Eukaryota</taxon>
        <taxon>Metazoa</taxon>
        <taxon>Ecdysozoa</taxon>
        <taxon>Nematoda</taxon>
        <taxon>Chromadorea</taxon>
        <taxon>Rhabditida</taxon>
        <taxon>Spirurina</taxon>
        <taxon>Spiruromorpha</taxon>
        <taxon>Filarioidea</taxon>
        <taxon>Onchocercidae</taxon>
        <taxon>Litomosoides</taxon>
    </lineage>
</organism>
<feature type="chain" id="PRO_5018234065" description="Glycoprotein hormone subunit beta domain-containing protein" evidence="5">
    <location>
        <begin position="25"/>
        <end position="150"/>
    </location>
</feature>
<comment type="similarity">
    <text evidence="2">Belongs to the glycoprotein hormones subunit beta family.</text>
</comment>
<dbReference type="OMA" id="EYGTHEF"/>
<evidence type="ECO:0000256" key="4">
    <source>
        <dbReference type="ARBA" id="ARBA00023157"/>
    </source>
</evidence>
<sequence length="150" mass="16833">MITSSQNVICLVAIIFAPMTFTSSIHHRRGQEAEKKKHNVCFLKMIHAPGMNPLIRTDKNGKTCRINLTIPVCRGFCPTYEYGTHEFPHRSQKSEVCVPEGGKFEKIMLTECDDDADPVIRAVTVLHGAKCVCKACDKTLMNCMKNSLFN</sequence>
<keyword evidence="4" id="KW-1015">Disulfide bond</keyword>
<evidence type="ECO:0000313" key="7">
    <source>
        <dbReference type="EMBL" id="VDK83730.1"/>
    </source>
</evidence>
<evidence type="ECO:0000256" key="1">
    <source>
        <dbReference type="ARBA" id="ARBA00004613"/>
    </source>
</evidence>
<evidence type="ECO:0000313" key="8">
    <source>
        <dbReference type="Proteomes" id="UP000277928"/>
    </source>
</evidence>
<dbReference type="InterPro" id="IPR029034">
    <property type="entry name" value="Cystine-knot_cytokine"/>
</dbReference>
<protein>
    <recommendedName>
        <fullName evidence="6">Glycoprotein hormone subunit beta domain-containing protein</fullName>
    </recommendedName>
</protein>
<keyword evidence="5" id="KW-0732">Signal</keyword>
<dbReference type="EMBL" id="UYRX01000550">
    <property type="protein sequence ID" value="VDK83730.1"/>
    <property type="molecule type" value="Genomic_DNA"/>
</dbReference>
<dbReference type="Proteomes" id="UP000277928">
    <property type="component" value="Unassembled WGS sequence"/>
</dbReference>
<keyword evidence="3" id="KW-0964">Secreted</keyword>
<reference evidence="7 8" key="1">
    <citation type="submission" date="2018-08" db="EMBL/GenBank/DDBJ databases">
        <authorList>
            <person name="Laetsch R D."/>
            <person name="Stevens L."/>
            <person name="Kumar S."/>
            <person name="Blaxter L. M."/>
        </authorList>
    </citation>
    <scope>NUCLEOTIDE SEQUENCE [LARGE SCALE GENOMIC DNA]</scope>
</reference>
<dbReference type="Gene3D" id="2.10.90.10">
    <property type="entry name" value="Cystine-knot cytokines"/>
    <property type="match status" value="1"/>
</dbReference>
<dbReference type="Pfam" id="PF00007">
    <property type="entry name" value="Cys_knot"/>
    <property type="match status" value="1"/>
</dbReference>
<dbReference type="OrthoDB" id="5783840at2759"/>
<dbReference type="InterPro" id="IPR001545">
    <property type="entry name" value="Gonadotropin_bsu"/>
</dbReference>
<dbReference type="GO" id="GO:0005615">
    <property type="term" value="C:extracellular space"/>
    <property type="evidence" value="ECO:0007669"/>
    <property type="project" value="TreeGrafter"/>
</dbReference>
<dbReference type="PANTHER" id="PTHR11515:SF13">
    <property type="entry name" value="GLYCOPROTEIN HORMONE BETA 5, ISOFORM A"/>
    <property type="match status" value="1"/>
</dbReference>
<keyword evidence="8" id="KW-1185">Reference proteome</keyword>
<name>A0A3P6TXN5_LITSI</name>
<evidence type="ECO:0000256" key="5">
    <source>
        <dbReference type="SAM" id="SignalP"/>
    </source>
</evidence>
<dbReference type="GO" id="GO:0005179">
    <property type="term" value="F:hormone activity"/>
    <property type="evidence" value="ECO:0007669"/>
    <property type="project" value="InterPro"/>
</dbReference>
<gene>
    <name evidence="7" type="ORF">NLS_LOCUS6332</name>
</gene>
<accession>A0A3P6TXN5</accession>
<feature type="domain" description="Glycoprotein hormone subunit beta" evidence="6">
    <location>
        <begin position="55"/>
        <end position="146"/>
    </location>
</feature>
<dbReference type="GO" id="GO:0005737">
    <property type="term" value="C:cytoplasm"/>
    <property type="evidence" value="ECO:0007669"/>
    <property type="project" value="TreeGrafter"/>
</dbReference>